<dbReference type="CDD" id="cd02440">
    <property type="entry name" value="AdoMet_MTases"/>
    <property type="match status" value="1"/>
</dbReference>
<reference evidence="2 3" key="1">
    <citation type="submission" date="2016-11" db="EMBL/GenBank/DDBJ databases">
        <authorList>
            <person name="Jaros S."/>
            <person name="Januszkiewicz K."/>
            <person name="Wedrychowicz H."/>
        </authorList>
    </citation>
    <scope>NUCLEOTIDE SEQUENCE [LARGE SCALE GENOMIC DNA]</scope>
    <source>
        <strain evidence="2 3">DSM 3090</strain>
    </source>
</reference>
<dbReference type="InterPro" id="IPR029063">
    <property type="entry name" value="SAM-dependent_MTases_sf"/>
</dbReference>
<dbReference type="Proteomes" id="UP000183952">
    <property type="component" value="Unassembled WGS sequence"/>
</dbReference>
<keyword evidence="2" id="KW-0808">Transferase</keyword>
<gene>
    <name evidence="2" type="ORF">SAMN02745248_02187</name>
</gene>
<dbReference type="GO" id="GO:0008168">
    <property type="term" value="F:methyltransferase activity"/>
    <property type="evidence" value="ECO:0007669"/>
    <property type="project" value="UniProtKB-KW"/>
</dbReference>
<proteinExistence type="predicted"/>
<dbReference type="GO" id="GO:0032259">
    <property type="term" value="P:methylation"/>
    <property type="evidence" value="ECO:0007669"/>
    <property type="project" value="UniProtKB-KW"/>
</dbReference>
<dbReference type="AlphaFoldDB" id="A0A1M6R3D5"/>
<dbReference type="Gene3D" id="3.40.50.150">
    <property type="entry name" value="Vaccinia Virus protein VP39"/>
    <property type="match status" value="1"/>
</dbReference>
<feature type="domain" description="Methyltransferase small" evidence="1">
    <location>
        <begin position="33"/>
        <end position="174"/>
    </location>
</feature>
<evidence type="ECO:0000313" key="2">
    <source>
        <dbReference type="EMBL" id="SHK26910.1"/>
    </source>
</evidence>
<dbReference type="OrthoDB" id="9777257at2"/>
<organism evidence="2 3">
    <name type="scientific">Hathewaya proteolytica DSM 3090</name>
    <dbReference type="NCBI Taxonomy" id="1121331"/>
    <lineage>
        <taxon>Bacteria</taxon>
        <taxon>Bacillati</taxon>
        <taxon>Bacillota</taxon>
        <taxon>Clostridia</taxon>
        <taxon>Eubacteriales</taxon>
        <taxon>Clostridiaceae</taxon>
        <taxon>Hathewaya</taxon>
    </lineage>
</organism>
<dbReference type="PANTHER" id="PTHR47739">
    <property type="entry name" value="TRNA1(VAL) (ADENINE(37)-N6)-METHYLTRANSFERASE"/>
    <property type="match status" value="1"/>
</dbReference>
<dbReference type="InterPro" id="IPR007848">
    <property type="entry name" value="Small_mtfrase_dom"/>
</dbReference>
<dbReference type="PANTHER" id="PTHR47739:SF1">
    <property type="entry name" value="TRNA1(VAL) (ADENINE(37)-N6)-METHYLTRANSFERASE"/>
    <property type="match status" value="1"/>
</dbReference>
<dbReference type="EMBL" id="FRAD01000020">
    <property type="protein sequence ID" value="SHK26910.1"/>
    <property type="molecule type" value="Genomic_DNA"/>
</dbReference>
<sequence>MDYMLENETLDDLQLKGIYIIQKKDGFRFGVDAVLLSNFARVKKKESVMDLCSGTGIVPFILAGKTESDNICGMEIQKDMVEMANRTVEYNSLQHRVSFINEDLTNFDKLKKLEKYNVVTVNPPYKTGNCGIVNQEDKLAIARHEICCNLEQVIEAAKILLADGGRFYMVHRPERMVDAVTLMRKHKIEPKRIKMVIPMPGKAPNIMLIEGKRNGGRFFKWEPDLCIHNKDGSYTDEINQLYKSEKCIL</sequence>
<protein>
    <submittedName>
        <fullName evidence="2">tRNA1(Val) A37 N6-methylase TrmN6</fullName>
    </submittedName>
</protein>
<dbReference type="Pfam" id="PF05175">
    <property type="entry name" value="MTS"/>
    <property type="match status" value="1"/>
</dbReference>
<dbReference type="STRING" id="1121331.SAMN02745248_02187"/>
<dbReference type="InterPro" id="IPR050210">
    <property type="entry name" value="tRNA_Adenine-N(6)_MTase"/>
</dbReference>
<dbReference type="RefSeq" id="WP_072904117.1">
    <property type="nucleotide sequence ID" value="NZ_FRAD01000020.1"/>
</dbReference>
<evidence type="ECO:0000313" key="3">
    <source>
        <dbReference type="Proteomes" id="UP000183952"/>
    </source>
</evidence>
<dbReference type="SUPFAM" id="SSF53335">
    <property type="entry name" value="S-adenosyl-L-methionine-dependent methyltransferases"/>
    <property type="match status" value="1"/>
</dbReference>
<evidence type="ECO:0000259" key="1">
    <source>
        <dbReference type="Pfam" id="PF05175"/>
    </source>
</evidence>
<keyword evidence="2" id="KW-0489">Methyltransferase</keyword>
<accession>A0A1M6R3D5</accession>
<keyword evidence="3" id="KW-1185">Reference proteome</keyword>
<name>A0A1M6R3D5_9CLOT</name>